<name>A0A5C6LN92_9BACT</name>
<evidence type="ECO:0000259" key="1">
    <source>
        <dbReference type="Pfam" id="PF19918"/>
    </source>
</evidence>
<reference evidence="2 3" key="1">
    <citation type="submission" date="2019-08" db="EMBL/GenBank/DDBJ databases">
        <title>Whole genome sequencing of chitin degrading bacteria Chitinophaga pinensis YS16.</title>
        <authorList>
            <person name="Singh R.P."/>
            <person name="Manchanda G."/>
            <person name="Maurya I.K."/>
            <person name="Joshi N.K."/>
            <person name="Srivastava A.K."/>
        </authorList>
    </citation>
    <scope>NUCLEOTIDE SEQUENCE [LARGE SCALE GENOMIC DNA]</scope>
    <source>
        <strain evidence="2 3">YS-16</strain>
    </source>
</reference>
<feature type="domain" description="MoxR-vWA-beta-propeller ternary system" evidence="1">
    <location>
        <begin position="8"/>
        <end position="230"/>
    </location>
</feature>
<dbReference type="RefSeq" id="WP_146306911.1">
    <property type="nucleotide sequence ID" value="NZ_VOHS01000026.1"/>
</dbReference>
<dbReference type="Pfam" id="PF19918">
    <property type="entry name" value="bpX2"/>
    <property type="match status" value="1"/>
</dbReference>
<dbReference type="OrthoDB" id="674746at2"/>
<proteinExistence type="predicted"/>
<evidence type="ECO:0000313" key="3">
    <source>
        <dbReference type="Proteomes" id="UP000318815"/>
    </source>
</evidence>
<protein>
    <recommendedName>
        <fullName evidence="1">MoxR-vWA-beta-propeller ternary system domain-containing protein</fullName>
    </recommendedName>
</protein>
<sequence>MKEMIIVLPLTQLETLGNIRTWPDLQVALSGDDIWVRGIPAESTDIRLRKLPVKHTYLADFEGRLFLPGRQTPHDTLKRMTWEALTSFLTVELPVSALPGKTRQTFTIQLTPAPQTTEPAAVITNLAHWKAYADNAPLIRLQQLSFAVCESEEVLVIGAPVPSLPGKAYVVRNNLLLPAGYDFDPSMAGAFIIEQFAADKDAMILFHPDGQWERIPMNCFVMATRSAIRLTNVL</sequence>
<gene>
    <name evidence="2" type="ORF">FEF09_20925</name>
</gene>
<organism evidence="2 3">
    <name type="scientific">Chitinophaga pinensis</name>
    <dbReference type="NCBI Taxonomy" id="79329"/>
    <lineage>
        <taxon>Bacteria</taxon>
        <taxon>Pseudomonadati</taxon>
        <taxon>Bacteroidota</taxon>
        <taxon>Chitinophagia</taxon>
        <taxon>Chitinophagales</taxon>
        <taxon>Chitinophagaceae</taxon>
        <taxon>Chitinophaga</taxon>
    </lineage>
</organism>
<comment type="caution">
    <text evidence="2">The sequence shown here is derived from an EMBL/GenBank/DDBJ whole genome shotgun (WGS) entry which is preliminary data.</text>
</comment>
<dbReference type="AlphaFoldDB" id="A0A5C6LN92"/>
<dbReference type="Proteomes" id="UP000318815">
    <property type="component" value="Unassembled WGS sequence"/>
</dbReference>
<dbReference type="EMBL" id="VOHS01000026">
    <property type="protein sequence ID" value="TWV98035.1"/>
    <property type="molecule type" value="Genomic_DNA"/>
</dbReference>
<keyword evidence="3" id="KW-1185">Reference proteome</keyword>
<dbReference type="InterPro" id="IPR045552">
    <property type="entry name" value="bpX2"/>
</dbReference>
<evidence type="ECO:0000313" key="2">
    <source>
        <dbReference type="EMBL" id="TWV98035.1"/>
    </source>
</evidence>
<accession>A0A5C6LN92</accession>